<reference evidence="1 2" key="1">
    <citation type="submission" date="2011-02" db="EMBL/GenBank/DDBJ databases">
        <title>The Genome Sequence of Sphaeroforma arctica JP610.</title>
        <authorList>
            <consortium name="The Broad Institute Genome Sequencing Platform"/>
            <person name="Russ C."/>
            <person name="Cuomo C."/>
            <person name="Young S.K."/>
            <person name="Zeng Q."/>
            <person name="Gargeya S."/>
            <person name="Alvarado L."/>
            <person name="Berlin A."/>
            <person name="Chapman S.B."/>
            <person name="Chen Z."/>
            <person name="Freedman E."/>
            <person name="Gellesch M."/>
            <person name="Goldberg J."/>
            <person name="Griggs A."/>
            <person name="Gujja S."/>
            <person name="Heilman E."/>
            <person name="Heiman D."/>
            <person name="Howarth C."/>
            <person name="Mehta T."/>
            <person name="Neiman D."/>
            <person name="Pearson M."/>
            <person name="Roberts A."/>
            <person name="Saif S."/>
            <person name="Shea T."/>
            <person name="Shenoy N."/>
            <person name="Sisk P."/>
            <person name="Stolte C."/>
            <person name="Sykes S."/>
            <person name="White J."/>
            <person name="Yandava C."/>
            <person name="Burger G."/>
            <person name="Gray M.W."/>
            <person name="Holland P.W.H."/>
            <person name="King N."/>
            <person name="Lang F.B.F."/>
            <person name="Roger A.J."/>
            <person name="Ruiz-Trillo I."/>
            <person name="Haas B."/>
            <person name="Nusbaum C."/>
            <person name="Birren B."/>
        </authorList>
    </citation>
    <scope>NUCLEOTIDE SEQUENCE [LARGE SCALE GENOMIC DNA]</scope>
    <source>
        <strain evidence="1 2">JP610</strain>
    </source>
</reference>
<proteinExistence type="predicted"/>
<dbReference type="Proteomes" id="UP000054560">
    <property type="component" value="Unassembled WGS sequence"/>
</dbReference>
<feature type="non-terminal residue" evidence="1">
    <location>
        <position position="190"/>
    </location>
</feature>
<evidence type="ECO:0000313" key="1">
    <source>
        <dbReference type="EMBL" id="KNC74170.1"/>
    </source>
</evidence>
<dbReference type="AlphaFoldDB" id="A0A0L0FBP6"/>
<organism evidence="1 2">
    <name type="scientific">Sphaeroforma arctica JP610</name>
    <dbReference type="NCBI Taxonomy" id="667725"/>
    <lineage>
        <taxon>Eukaryota</taxon>
        <taxon>Ichthyosporea</taxon>
        <taxon>Ichthyophonida</taxon>
        <taxon>Sphaeroforma</taxon>
    </lineage>
</organism>
<accession>A0A0L0FBP6</accession>
<name>A0A0L0FBP6_9EUKA</name>
<evidence type="ECO:0000313" key="2">
    <source>
        <dbReference type="Proteomes" id="UP000054560"/>
    </source>
</evidence>
<dbReference type="RefSeq" id="XP_014148072.1">
    <property type="nucleotide sequence ID" value="XM_014292597.1"/>
</dbReference>
<sequence>MKRTPRGVIELQKNALPQLNLSADCDNINEHTNEVANSTTTLLRPAAGHTLRTLGDVVRWFGAYYANTSWKLMHNSEVQLGFGRFLFKGNLMTALLYIESVVIVNEEPLHVRYCKSRKTNIEQDSNYDEETYMESTTEFHAKFVVRNPFRTSEVLIEVFDKNYDQQQPIRGPHMIWATSHNNSESSSDDE</sequence>
<gene>
    <name evidence="1" type="ORF">SARC_13274</name>
</gene>
<keyword evidence="2" id="KW-1185">Reference proteome</keyword>
<dbReference type="GeneID" id="25913778"/>
<protein>
    <submittedName>
        <fullName evidence="1">Uncharacterized protein</fullName>
    </submittedName>
</protein>
<dbReference type="EMBL" id="KQ244686">
    <property type="protein sequence ID" value="KNC74170.1"/>
    <property type="molecule type" value="Genomic_DNA"/>
</dbReference>